<dbReference type="InterPro" id="IPR012337">
    <property type="entry name" value="RNaseH-like_sf"/>
</dbReference>
<accession>A0A8S9SUR3</accession>
<dbReference type="Pfam" id="PF13456">
    <property type="entry name" value="RVT_3"/>
    <property type="match status" value="1"/>
</dbReference>
<comment type="caution">
    <text evidence="2">The sequence shown here is derived from an EMBL/GenBank/DDBJ whole genome shotgun (WGS) entry which is preliminary data.</text>
</comment>
<dbReference type="InterPro" id="IPR052929">
    <property type="entry name" value="RNase_H-like_EbsB-rel"/>
</dbReference>
<dbReference type="PANTHER" id="PTHR47074:SF11">
    <property type="entry name" value="REVERSE TRANSCRIPTASE-LIKE PROTEIN"/>
    <property type="match status" value="1"/>
</dbReference>
<sequence>MEESQAISLDNTYMVDGSWISIAHFSGRGWVWMDSLGKIQLIGMQNLRRRETALHSEVEALRWAIESMLQHSSCQNFGTDCNDLITMIKESHARPSFATELETTKTLKIYFPDFKISHIPRVHNEISDFLAKSGRSFHKELCYISCYISCSIPVLLPRPP</sequence>
<dbReference type="CDD" id="cd06222">
    <property type="entry name" value="RNase_H_like"/>
    <property type="match status" value="1"/>
</dbReference>
<dbReference type="AlphaFoldDB" id="A0A8S9SUR3"/>
<evidence type="ECO:0000259" key="1">
    <source>
        <dbReference type="Pfam" id="PF13456"/>
    </source>
</evidence>
<name>A0A8S9SUR3_BRACR</name>
<evidence type="ECO:0000313" key="2">
    <source>
        <dbReference type="EMBL" id="KAF3603910.1"/>
    </source>
</evidence>
<protein>
    <recommendedName>
        <fullName evidence="1">RNase H type-1 domain-containing protein</fullName>
    </recommendedName>
</protein>
<dbReference type="GO" id="GO:0003676">
    <property type="term" value="F:nucleic acid binding"/>
    <property type="evidence" value="ECO:0007669"/>
    <property type="project" value="InterPro"/>
</dbReference>
<proteinExistence type="predicted"/>
<evidence type="ECO:0000313" key="3">
    <source>
        <dbReference type="Proteomes" id="UP000712600"/>
    </source>
</evidence>
<organism evidence="2 3">
    <name type="scientific">Brassica cretica</name>
    <name type="common">Mustard</name>
    <dbReference type="NCBI Taxonomy" id="69181"/>
    <lineage>
        <taxon>Eukaryota</taxon>
        <taxon>Viridiplantae</taxon>
        <taxon>Streptophyta</taxon>
        <taxon>Embryophyta</taxon>
        <taxon>Tracheophyta</taxon>
        <taxon>Spermatophyta</taxon>
        <taxon>Magnoliopsida</taxon>
        <taxon>eudicotyledons</taxon>
        <taxon>Gunneridae</taxon>
        <taxon>Pentapetalae</taxon>
        <taxon>rosids</taxon>
        <taxon>malvids</taxon>
        <taxon>Brassicales</taxon>
        <taxon>Brassicaceae</taxon>
        <taxon>Brassiceae</taxon>
        <taxon>Brassica</taxon>
    </lineage>
</organism>
<dbReference type="GO" id="GO:0004523">
    <property type="term" value="F:RNA-DNA hybrid ribonuclease activity"/>
    <property type="evidence" value="ECO:0007669"/>
    <property type="project" value="InterPro"/>
</dbReference>
<dbReference type="Proteomes" id="UP000712600">
    <property type="component" value="Unassembled WGS sequence"/>
</dbReference>
<reference evidence="2" key="1">
    <citation type="submission" date="2019-12" db="EMBL/GenBank/DDBJ databases">
        <title>Genome sequencing and annotation of Brassica cretica.</title>
        <authorList>
            <person name="Studholme D.J."/>
            <person name="Sarris P."/>
        </authorList>
    </citation>
    <scope>NUCLEOTIDE SEQUENCE</scope>
    <source>
        <strain evidence="2">PFS-109/04</strain>
        <tissue evidence="2">Leaf</tissue>
    </source>
</reference>
<dbReference type="InterPro" id="IPR044730">
    <property type="entry name" value="RNase_H-like_dom_plant"/>
</dbReference>
<gene>
    <name evidence="2" type="ORF">F2Q69_00035921</name>
</gene>
<dbReference type="EMBL" id="QGKX02000004">
    <property type="protein sequence ID" value="KAF3603910.1"/>
    <property type="molecule type" value="Genomic_DNA"/>
</dbReference>
<dbReference type="PANTHER" id="PTHR47074">
    <property type="entry name" value="BNAC02G40300D PROTEIN"/>
    <property type="match status" value="1"/>
</dbReference>
<dbReference type="SUPFAM" id="SSF53098">
    <property type="entry name" value="Ribonuclease H-like"/>
    <property type="match status" value="1"/>
</dbReference>
<dbReference type="Gene3D" id="3.30.420.10">
    <property type="entry name" value="Ribonuclease H-like superfamily/Ribonuclease H"/>
    <property type="match status" value="1"/>
</dbReference>
<dbReference type="InterPro" id="IPR036397">
    <property type="entry name" value="RNaseH_sf"/>
</dbReference>
<feature type="domain" description="RNase H type-1" evidence="1">
    <location>
        <begin position="15"/>
        <end position="133"/>
    </location>
</feature>
<dbReference type="InterPro" id="IPR002156">
    <property type="entry name" value="RNaseH_domain"/>
</dbReference>